<name>A0A9P9JFU2_9HYPO</name>
<feature type="region of interest" description="Disordered" evidence="2">
    <location>
        <begin position="19"/>
        <end position="43"/>
    </location>
</feature>
<protein>
    <submittedName>
        <fullName evidence="4">Uncharacterized protein</fullName>
    </submittedName>
</protein>
<gene>
    <name evidence="4" type="ORF">EDB81DRAFT_787191</name>
</gene>
<dbReference type="EMBL" id="JAGMUV010000005">
    <property type="protein sequence ID" value="KAH7156483.1"/>
    <property type="molecule type" value="Genomic_DNA"/>
</dbReference>
<feature type="coiled-coil region" evidence="1">
    <location>
        <begin position="78"/>
        <end position="105"/>
    </location>
</feature>
<evidence type="ECO:0000313" key="5">
    <source>
        <dbReference type="Proteomes" id="UP000738349"/>
    </source>
</evidence>
<proteinExistence type="predicted"/>
<keyword evidence="5" id="KW-1185">Reference proteome</keyword>
<feature type="region of interest" description="Disordered" evidence="2">
    <location>
        <begin position="150"/>
        <end position="190"/>
    </location>
</feature>
<feature type="signal peptide" evidence="3">
    <location>
        <begin position="1"/>
        <end position="17"/>
    </location>
</feature>
<evidence type="ECO:0000256" key="2">
    <source>
        <dbReference type="SAM" id="MobiDB-lite"/>
    </source>
</evidence>
<evidence type="ECO:0000256" key="1">
    <source>
        <dbReference type="SAM" id="Coils"/>
    </source>
</evidence>
<reference evidence="4" key="1">
    <citation type="journal article" date="2021" name="Nat. Commun.">
        <title>Genetic determinants of endophytism in the Arabidopsis root mycobiome.</title>
        <authorList>
            <person name="Mesny F."/>
            <person name="Miyauchi S."/>
            <person name="Thiergart T."/>
            <person name="Pickel B."/>
            <person name="Atanasova L."/>
            <person name="Karlsson M."/>
            <person name="Huettel B."/>
            <person name="Barry K.W."/>
            <person name="Haridas S."/>
            <person name="Chen C."/>
            <person name="Bauer D."/>
            <person name="Andreopoulos W."/>
            <person name="Pangilinan J."/>
            <person name="LaButti K."/>
            <person name="Riley R."/>
            <person name="Lipzen A."/>
            <person name="Clum A."/>
            <person name="Drula E."/>
            <person name="Henrissat B."/>
            <person name="Kohler A."/>
            <person name="Grigoriev I.V."/>
            <person name="Martin F.M."/>
            <person name="Hacquard S."/>
        </authorList>
    </citation>
    <scope>NUCLEOTIDE SEQUENCE</scope>
    <source>
        <strain evidence="4">MPI-CAGE-AT-0147</strain>
    </source>
</reference>
<feature type="chain" id="PRO_5040504043" evidence="3">
    <location>
        <begin position="18"/>
        <end position="190"/>
    </location>
</feature>
<keyword evidence="3" id="KW-0732">Signal</keyword>
<feature type="compositionally biased region" description="Polar residues" evidence="2">
    <location>
        <begin position="25"/>
        <end position="39"/>
    </location>
</feature>
<feature type="compositionally biased region" description="Basic and acidic residues" evidence="2">
    <location>
        <begin position="154"/>
        <end position="165"/>
    </location>
</feature>
<evidence type="ECO:0000313" key="4">
    <source>
        <dbReference type="EMBL" id="KAH7156483.1"/>
    </source>
</evidence>
<comment type="caution">
    <text evidence="4">The sequence shown here is derived from an EMBL/GenBank/DDBJ whole genome shotgun (WGS) entry which is preliminary data.</text>
</comment>
<dbReference type="OrthoDB" id="5095020at2759"/>
<sequence>MVLILGLIARGIGSLVGDSHKDQHNNYPHQDPYHQNSRLSPHYNPHAGPYHCGQLQTVNRGHQCGGSFLPSKRQNRAERRVERHYRRAERDMQRADHRLQRDLRKVERRGQLVPLPVPAGPPMQQAPVNSHGYPRENNGYEMRDLGYQTGRTVHTPELESREIEHGALPQRQRQHEGAPPPPAYEEVEKK</sequence>
<evidence type="ECO:0000256" key="3">
    <source>
        <dbReference type="SAM" id="SignalP"/>
    </source>
</evidence>
<dbReference type="Proteomes" id="UP000738349">
    <property type="component" value="Unassembled WGS sequence"/>
</dbReference>
<dbReference type="AlphaFoldDB" id="A0A9P9JFU2"/>
<accession>A0A9P9JFU2</accession>
<keyword evidence="1" id="KW-0175">Coiled coil</keyword>
<organism evidence="4 5">
    <name type="scientific">Dactylonectria macrodidyma</name>
    <dbReference type="NCBI Taxonomy" id="307937"/>
    <lineage>
        <taxon>Eukaryota</taxon>
        <taxon>Fungi</taxon>
        <taxon>Dikarya</taxon>
        <taxon>Ascomycota</taxon>
        <taxon>Pezizomycotina</taxon>
        <taxon>Sordariomycetes</taxon>
        <taxon>Hypocreomycetidae</taxon>
        <taxon>Hypocreales</taxon>
        <taxon>Nectriaceae</taxon>
        <taxon>Dactylonectria</taxon>
    </lineage>
</organism>